<keyword evidence="8" id="KW-1185">Reference proteome</keyword>
<feature type="domain" description="HTH tetR-type" evidence="6">
    <location>
        <begin position="24"/>
        <end position="83"/>
    </location>
</feature>
<gene>
    <name evidence="7" type="ORF">HFV08_23445</name>
</gene>
<dbReference type="SUPFAM" id="SSF48498">
    <property type="entry name" value="Tetracyclin repressor-like, C-terminal domain"/>
    <property type="match status" value="1"/>
</dbReference>
<dbReference type="PANTHER" id="PTHR30055:SF234">
    <property type="entry name" value="HTH-TYPE TRANSCRIPTIONAL REGULATOR BETI"/>
    <property type="match status" value="1"/>
</dbReference>
<feature type="region of interest" description="Disordered" evidence="5">
    <location>
        <begin position="1"/>
        <end position="21"/>
    </location>
</feature>
<evidence type="ECO:0000256" key="2">
    <source>
        <dbReference type="ARBA" id="ARBA00023125"/>
    </source>
</evidence>
<feature type="DNA-binding region" description="H-T-H motif" evidence="4">
    <location>
        <begin position="46"/>
        <end position="65"/>
    </location>
</feature>
<dbReference type="InterPro" id="IPR025996">
    <property type="entry name" value="MT1864/Rv1816-like_C"/>
</dbReference>
<evidence type="ECO:0000256" key="3">
    <source>
        <dbReference type="ARBA" id="ARBA00023163"/>
    </source>
</evidence>
<sequence length="230" mass="24669">MEEPDQTPRSGADGRSTRWEAHRARRRGEILDAALAAIDEEGPEVGVRRIAERIGAPRSAVYRHFRDRADLDGRIRRRALDSLLAELGPTLEPDGTVLCAIRRSVDAYLGWIAAHPQRYAFLSAGEHGGRSPDTEGTKAVIAHRAGTVFKAVLRALGKDDAGLAVPLASGLVGFVDATVDNWLAGRPDTAASAPLAEFLTRSVWAVLDGNLRALGVQLAPDQRVSALLGD</sequence>
<dbReference type="InterPro" id="IPR050109">
    <property type="entry name" value="HTH-type_TetR-like_transc_reg"/>
</dbReference>
<accession>A0ABX1HAY6</accession>
<evidence type="ECO:0000313" key="8">
    <source>
        <dbReference type="Proteomes" id="UP000772196"/>
    </source>
</evidence>
<evidence type="ECO:0000256" key="1">
    <source>
        <dbReference type="ARBA" id="ARBA00023015"/>
    </source>
</evidence>
<keyword evidence="3" id="KW-0804">Transcription</keyword>
<dbReference type="PRINTS" id="PR00455">
    <property type="entry name" value="HTHTETR"/>
</dbReference>
<dbReference type="PROSITE" id="PS50977">
    <property type="entry name" value="HTH_TETR_2"/>
    <property type="match status" value="1"/>
</dbReference>
<evidence type="ECO:0000256" key="5">
    <source>
        <dbReference type="SAM" id="MobiDB-lite"/>
    </source>
</evidence>
<proteinExistence type="predicted"/>
<dbReference type="EMBL" id="JAAWWP010000016">
    <property type="protein sequence ID" value="NKI44146.1"/>
    <property type="molecule type" value="Genomic_DNA"/>
</dbReference>
<comment type="caution">
    <text evidence="7">The sequence shown here is derived from an EMBL/GenBank/DDBJ whole genome shotgun (WGS) entry which is preliminary data.</text>
</comment>
<reference evidence="7 8" key="1">
    <citation type="submission" date="2020-04" db="EMBL/GenBank/DDBJ databases">
        <title>Phylogenetic Diversity and Antibacterial Activity against Ralstonia solanacearum of Endophytic Actinomycete Isolated from Moss.</title>
        <authorList>
            <person name="Zhuang X."/>
        </authorList>
    </citation>
    <scope>NUCLEOTIDE SEQUENCE [LARGE SCALE GENOMIC DNA]</scope>
    <source>
        <strain evidence="7 8">LD120</strain>
    </source>
</reference>
<protein>
    <submittedName>
        <fullName evidence="7">TetR/AcrR family transcriptional regulator</fullName>
    </submittedName>
</protein>
<dbReference type="Proteomes" id="UP000772196">
    <property type="component" value="Unassembled WGS sequence"/>
</dbReference>
<keyword evidence="2 4" id="KW-0238">DNA-binding</keyword>
<dbReference type="Pfam" id="PF00440">
    <property type="entry name" value="TetR_N"/>
    <property type="match status" value="1"/>
</dbReference>
<dbReference type="InterPro" id="IPR036271">
    <property type="entry name" value="Tet_transcr_reg_TetR-rel_C_sf"/>
</dbReference>
<dbReference type="Pfam" id="PF13305">
    <property type="entry name" value="TetR_C_33"/>
    <property type="match status" value="1"/>
</dbReference>
<dbReference type="InterPro" id="IPR009057">
    <property type="entry name" value="Homeodomain-like_sf"/>
</dbReference>
<keyword evidence="1" id="KW-0805">Transcription regulation</keyword>
<evidence type="ECO:0000256" key="4">
    <source>
        <dbReference type="PROSITE-ProRule" id="PRU00335"/>
    </source>
</evidence>
<dbReference type="PANTHER" id="PTHR30055">
    <property type="entry name" value="HTH-TYPE TRANSCRIPTIONAL REGULATOR RUTR"/>
    <property type="match status" value="1"/>
</dbReference>
<dbReference type="RefSeq" id="WP_168542127.1">
    <property type="nucleotide sequence ID" value="NZ_JAAWWP010000016.1"/>
</dbReference>
<organism evidence="7 8">
    <name type="scientific">Streptomyces physcomitrii</name>
    <dbReference type="NCBI Taxonomy" id="2724184"/>
    <lineage>
        <taxon>Bacteria</taxon>
        <taxon>Bacillati</taxon>
        <taxon>Actinomycetota</taxon>
        <taxon>Actinomycetes</taxon>
        <taxon>Kitasatosporales</taxon>
        <taxon>Streptomycetaceae</taxon>
        <taxon>Streptomyces</taxon>
    </lineage>
</organism>
<dbReference type="Gene3D" id="1.10.357.10">
    <property type="entry name" value="Tetracycline Repressor, domain 2"/>
    <property type="match status" value="1"/>
</dbReference>
<dbReference type="SUPFAM" id="SSF46689">
    <property type="entry name" value="Homeodomain-like"/>
    <property type="match status" value="1"/>
</dbReference>
<name>A0ABX1HAY6_9ACTN</name>
<dbReference type="InterPro" id="IPR001647">
    <property type="entry name" value="HTH_TetR"/>
</dbReference>
<evidence type="ECO:0000313" key="7">
    <source>
        <dbReference type="EMBL" id="NKI44146.1"/>
    </source>
</evidence>
<evidence type="ECO:0000259" key="6">
    <source>
        <dbReference type="PROSITE" id="PS50977"/>
    </source>
</evidence>